<dbReference type="RefSeq" id="XP_031778818.1">
    <property type="nucleotide sequence ID" value="XM_031922958.2"/>
</dbReference>
<comment type="similarity">
    <text evidence="2">Belongs to the glutamate-gated ion channel (TC 1.A.10.1) family.</text>
</comment>
<evidence type="ECO:0000256" key="8">
    <source>
        <dbReference type="ARBA" id="ARBA00023180"/>
    </source>
</evidence>
<dbReference type="Gene3D" id="3.40.190.10">
    <property type="entry name" value="Periplasmic binding protein-like II"/>
    <property type="match status" value="1"/>
</dbReference>
<evidence type="ECO:0000256" key="2">
    <source>
        <dbReference type="ARBA" id="ARBA00008685"/>
    </source>
</evidence>
<feature type="transmembrane region" description="Helical" evidence="9">
    <location>
        <begin position="457"/>
        <end position="477"/>
    </location>
</feature>
<feature type="transmembrane region" description="Helical" evidence="9">
    <location>
        <begin position="661"/>
        <end position="681"/>
    </location>
</feature>
<keyword evidence="10" id="KW-0732">Signal</keyword>
<keyword evidence="5 9" id="KW-1133">Transmembrane helix</keyword>
<dbReference type="SUPFAM" id="SSF53850">
    <property type="entry name" value="Periplasmic binding protein-like II"/>
    <property type="match status" value="1"/>
</dbReference>
<accession>A0A7M7Q0V7</accession>
<proteinExistence type="inferred from homology"/>
<evidence type="ECO:0000256" key="5">
    <source>
        <dbReference type="ARBA" id="ARBA00022989"/>
    </source>
</evidence>
<keyword evidence="13" id="KW-1185">Reference proteome</keyword>
<reference evidence="12" key="1">
    <citation type="submission" date="2021-01" db="UniProtKB">
        <authorList>
            <consortium name="EnsemblMetazoa"/>
        </authorList>
    </citation>
    <scope>IDENTIFICATION</scope>
</reference>
<dbReference type="KEGG" id="nvi:100114454"/>
<dbReference type="Proteomes" id="UP000002358">
    <property type="component" value="Chromosome 2"/>
</dbReference>
<feature type="chain" id="PRO_5029545683" description="Ionotropic glutamate receptor C-terminal domain-containing protein" evidence="10">
    <location>
        <begin position="17"/>
        <end position="708"/>
    </location>
</feature>
<evidence type="ECO:0000313" key="12">
    <source>
        <dbReference type="EnsemblMetazoa" id="XP_031778818"/>
    </source>
</evidence>
<keyword evidence="7" id="KW-0675">Receptor</keyword>
<evidence type="ECO:0000256" key="9">
    <source>
        <dbReference type="SAM" id="Phobius"/>
    </source>
</evidence>
<keyword evidence="8" id="KW-0325">Glycoprotein</keyword>
<feature type="signal peptide" evidence="10">
    <location>
        <begin position="1"/>
        <end position="16"/>
    </location>
</feature>
<evidence type="ECO:0000256" key="7">
    <source>
        <dbReference type="ARBA" id="ARBA00023170"/>
    </source>
</evidence>
<feature type="domain" description="Ionotropic glutamate receptor C-terminal" evidence="11">
    <location>
        <begin position="364"/>
        <end position="575"/>
    </location>
</feature>
<keyword evidence="3" id="KW-1003">Cell membrane</keyword>
<sequence length="708" mass="83096">MYFLIVLIICLGTSLSVTDNRRLIYPASNKQLQTLVKLLIEEVAENSRCIVSMVDTYYRRKVDISQIKANKFLPTYRVLIRENEEFSPPRRRLLRILKESKHLGCDVYLIMMANGLQVASLLRYAEEERLMNVQGKFLFVYDFRIFHVEMLYLWNRIINVIFIRRYVEFKRRSSNRQLQKYEWYDLNTIPFPARKKGLIVTRYIDTWYQNRFRYGINHFTAKTDDLRRQKLQVAVFEHVPAVTEDAQAYYKSQKDVGSNSKPLGIEFEMILIIANALNFKPYFYQPDNIQTERWGDSKNDTYTGLFGEAKEGKAVFYLGDLHYTSRHIQILDLSWPYNTECLTFLTLESLTENSWKLLILPFRLNTWLAVLFTLVFACATSFVFSRFYMRHVNVGENNDSDARKVFSKSKTMKVLEKRPVQAEEWKGLYLFTDPQNSVLYTYSMLLQVSLPSLPRAWSLRVFIGWWWIFSILIAVTYRASMTATLANAIDRVTIDTIPELGKSNVAVGSWNDETREFFINSSDPYLQKLSRRYVVTKDEQSALAAVANGTLCYYENVYVLQRERVKRQILEDELQKNGSQGKHKFQDHNLHIMEECVVNMPISLGMDKHSPLKHHVDKLVKRIIEAGFVEKWLSDITQQSKILELRGEGIADKALIDLDKLQGAVVALGIGYLFSLLALAAETWHWRYIVMRHPNFNKYRMDLFYKRM</sequence>
<dbReference type="InParanoid" id="A0A7M7Q0V7"/>
<dbReference type="GO" id="GO:0050906">
    <property type="term" value="P:detection of stimulus involved in sensory perception"/>
    <property type="evidence" value="ECO:0007669"/>
    <property type="project" value="UniProtKB-ARBA"/>
</dbReference>
<dbReference type="InterPro" id="IPR001320">
    <property type="entry name" value="Iontro_rcpt_C"/>
</dbReference>
<evidence type="ECO:0000313" key="13">
    <source>
        <dbReference type="Proteomes" id="UP000002358"/>
    </source>
</evidence>
<evidence type="ECO:0000256" key="6">
    <source>
        <dbReference type="ARBA" id="ARBA00023136"/>
    </source>
</evidence>
<dbReference type="GeneID" id="100114454"/>
<dbReference type="Pfam" id="PF00060">
    <property type="entry name" value="Lig_chan"/>
    <property type="match status" value="1"/>
</dbReference>
<dbReference type="PANTHER" id="PTHR42643:SF35">
    <property type="entry name" value="IONOTROPIC RECEPTOR 68A, ISOFORM A"/>
    <property type="match status" value="1"/>
</dbReference>
<feature type="transmembrane region" description="Helical" evidence="9">
    <location>
        <begin position="364"/>
        <end position="384"/>
    </location>
</feature>
<dbReference type="AlphaFoldDB" id="A0A7M7Q0V7"/>
<comment type="subcellular location">
    <subcellularLocation>
        <location evidence="1">Cell membrane</location>
        <topology evidence="1">Multi-pass membrane protein</topology>
    </subcellularLocation>
</comment>
<keyword evidence="4 9" id="KW-0812">Transmembrane</keyword>
<dbReference type="PANTHER" id="PTHR42643">
    <property type="entry name" value="IONOTROPIC RECEPTOR 20A-RELATED"/>
    <property type="match status" value="1"/>
</dbReference>
<name>A0A7M7Q0V7_NASVI</name>
<dbReference type="EnsemblMetazoa" id="XM_031922958">
    <property type="protein sequence ID" value="XP_031778818"/>
    <property type="gene ID" value="LOC100114454"/>
</dbReference>
<evidence type="ECO:0000256" key="1">
    <source>
        <dbReference type="ARBA" id="ARBA00004651"/>
    </source>
</evidence>
<evidence type="ECO:0000256" key="4">
    <source>
        <dbReference type="ARBA" id="ARBA00022692"/>
    </source>
</evidence>
<dbReference type="OrthoDB" id="5984008at2759"/>
<evidence type="ECO:0000256" key="3">
    <source>
        <dbReference type="ARBA" id="ARBA00022475"/>
    </source>
</evidence>
<keyword evidence="6 9" id="KW-0472">Membrane</keyword>
<dbReference type="InterPro" id="IPR052192">
    <property type="entry name" value="Insect_Ionotropic_Sensory_Rcpt"/>
</dbReference>
<dbReference type="FunCoup" id="A0A7M7Q0V7">
    <property type="interactions" value="7"/>
</dbReference>
<protein>
    <recommendedName>
        <fullName evidence="11">Ionotropic glutamate receptor C-terminal domain-containing protein</fullName>
    </recommendedName>
</protein>
<dbReference type="GO" id="GO:0015276">
    <property type="term" value="F:ligand-gated monoatomic ion channel activity"/>
    <property type="evidence" value="ECO:0007669"/>
    <property type="project" value="InterPro"/>
</dbReference>
<evidence type="ECO:0000256" key="10">
    <source>
        <dbReference type="SAM" id="SignalP"/>
    </source>
</evidence>
<dbReference type="GO" id="GO:0005886">
    <property type="term" value="C:plasma membrane"/>
    <property type="evidence" value="ECO:0007669"/>
    <property type="project" value="UniProtKB-SubCell"/>
</dbReference>
<dbReference type="Gene3D" id="1.10.287.70">
    <property type="match status" value="1"/>
</dbReference>
<organism evidence="12 13">
    <name type="scientific">Nasonia vitripennis</name>
    <name type="common">Parasitic wasp</name>
    <dbReference type="NCBI Taxonomy" id="7425"/>
    <lineage>
        <taxon>Eukaryota</taxon>
        <taxon>Metazoa</taxon>
        <taxon>Ecdysozoa</taxon>
        <taxon>Arthropoda</taxon>
        <taxon>Hexapoda</taxon>
        <taxon>Insecta</taxon>
        <taxon>Pterygota</taxon>
        <taxon>Neoptera</taxon>
        <taxon>Endopterygota</taxon>
        <taxon>Hymenoptera</taxon>
        <taxon>Apocrita</taxon>
        <taxon>Proctotrupomorpha</taxon>
        <taxon>Chalcidoidea</taxon>
        <taxon>Pteromalidae</taxon>
        <taxon>Pteromalinae</taxon>
        <taxon>Nasonia</taxon>
    </lineage>
</organism>
<dbReference type="CTD" id="39269"/>
<evidence type="ECO:0000259" key="11">
    <source>
        <dbReference type="Pfam" id="PF00060"/>
    </source>
</evidence>